<dbReference type="OrthoDB" id="1683831at2759"/>
<sequence length="184" mass="20613">MARVTMVRKLVTVLTSENVPRKLTIRCVEALSKGALPLRQGIKWDTNRLMVSLAQLMEAESGAVQFQYNCLMIIVNITAALEYDANYTSKFLKPNSPGAIAIVQQLLRVIEESDDPALQILATRSIGFLAILFDESNDRHLISILVLQLDNGCPDVATEAVLALQKFLFWHSEQKKCRVVDRLN</sequence>
<proteinExistence type="predicted"/>
<evidence type="ECO:0000313" key="2">
    <source>
        <dbReference type="Proteomes" id="UP000188268"/>
    </source>
</evidence>
<reference evidence="1 2" key="1">
    <citation type="submission" date="2013-09" db="EMBL/GenBank/DDBJ databases">
        <title>Corchorus capsularis genome sequencing.</title>
        <authorList>
            <person name="Alam M."/>
            <person name="Haque M.S."/>
            <person name="Islam M.S."/>
            <person name="Emdad E.M."/>
            <person name="Islam M.M."/>
            <person name="Ahmed B."/>
            <person name="Halim A."/>
            <person name="Hossen Q.M.M."/>
            <person name="Hossain M.Z."/>
            <person name="Ahmed R."/>
            <person name="Khan M.M."/>
            <person name="Islam R."/>
            <person name="Rashid M.M."/>
            <person name="Khan S.A."/>
            <person name="Rahman M.S."/>
            <person name="Alam M."/>
        </authorList>
    </citation>
    <scope>NUCLEOTIDE SEQUENCE [LARGE SCALE GENOMIC DNA]</scope>
    <source>
        <strain evidence="2">cv. CVL-1</strain>
        <tissue evidence="1">Whole seedling</tissue>
    </source>
</reference>
<dbReference type="InterPro" id="IPR016024">
    <property type="entry name" value="ARM-type_fold"/>
</dbReference>
<comment type="caution">
    <text evidence="1">The sequence shown here is derived from an EMBL/GenBank/DDBJ whole genome shotgun (WGS) entry which is preliminary data.</text>
</comment>
<gene>
    <name evidence="1" type="ORF">CCACVL1_21139</name>
</gene>
<dbReference type="Proteomes" id="UP000188268">
    <property type="component" value="Unassembled WGS sequence"/>
</dbReference>
<organism evidence="1 2">
    <name type="scientific">Corchorus capsularis</name>
    <name type="common">Jute</name>
    <dbReference type="NCBI Taxonomy" id="210143"/>
    <lineage>
        <taxon>Eukaryota</taxon>
        <taxon>Viridiplantae</taxon>
        <taxon>Streptophyta</taxon>
        <taxon>Embryophyta</taxon>
        <taxon>Tracheophyta</taxon>
        <taxon>Spermatophyta</taxon>
        <taxon>Magnoliopsida</taxon>
        <taxon>eudicotyledons</taxon>
        <taxon>Gunneridae</taxon>
        <taxon>Pentapetalae</taxon>
        <taxon>rosids</taxon>
        <taxon>malvids</taxon>
        <taxon>Malvales</taxon>
        <taxon>Malvaceae</taxon>
        <taxon>Grewioideae</taxon>
        <taxon>Apeibeae</taxon>
        <taxon>Corchorus</taxon>
    </lineage>
</organism>
<dbReference type="Gramene" id="OMO66452">
    <property type="protein sequence ID" value="OMO66452"/>
    <property type="gene ID" value="CCACVL1_21139"/>
</dbReference>
<dbReference type="PANTHER" id="PTHR46168">
    <property type="entry name" value="ARMADILLO REPEAT ONLY 4"/>
    <property type="match status" value="1"/>
</dbReference>
<accession>A0A1R3H7Y2</accession>
<keyword evidence="2" id="KW-1185">Reference proteome</keyword>
<evidence type="ECO:0000313" key="1">
    <source>
        <dbReference type="EMBL" id="OMO66452.1"/>
    </source>
</evidence>
<dbReference type="STRING" id="210143.A0A1R3H7Y2"/>
<dbReference type="PANTHER" id="PTHR46168:SF1">
    <property type="entry name" value="ARMADILLO REPEAT ONLY 4"/>
    <property type="match status" value="1"/>
</dbReference>
<name>A0A1R3H7Y2_COCAP</name>
<protein>
    <submittedName>
        <fullName evidence="1">Armadillo-like helical</fullName>
    </submittedName>
</protein>
<dbReference type="SUPFAM" id="SSF48371">
    <property type="entry name" value="ARM repeat"/>
    <property type="match status" value="1"/>
</dbReference>
<dbReference type="AlphaFoldDB" id="A0A1R3H7Y2"/>
<dbReference type="InterPro" id="IPR011989">
    <property type="entry name" value="ARM-like"/>
</dbReference>
<dbReference type="EMBL" id="AWWV01012527">
    <property type="protein sequence ID" value="OMO66452.1"/>
    <property type="molecule type" value="Genomic_DNA"/>
</dbReference>
<dbReference type="Gene3D" id="1.25.10.10">
    <property type="entry name" value="Leucine-rich Repeat Variant"/>
    <property type="match status" value="1"/>
</dbReference>